<evidence type="ECO:0000256" key="2">
    <source>
        <dbReference type="ARBA" id="ARBA00022692"/>
    </source>
</evidence>
<keyword evidence="2 5" id="KW-0812">Transmembrane</keyword>
<proteinExistence type="inferred from homology"/>
<keyword evidence="8" id="KW-1185">Reference proteome</keyword>
<gene>
    <name evidence="7" type="ORF">J2Z79_000802</name>
</gene>
<keyword evidence="3 5" id="KW-1133">Transmembrane helix</keyword>
<dbReference type="InterPro" id="IPR051784">
    <property type="entry name" value="Nod_factor_ABC_transporter"/>
</dbReference>
<comment type="subcellular location">
    <subcellularLocation>
        <location evidence="5">Cell membrane</location>
        <topology evidence="5">Multi-pass membrane protein</topology>
    </subcellularLocation>
    <subcellularLocation>
        <location evidence="1">Membrane</location>
        <topology evidence="1">Multi-pass membrane protein</topology>
    </subcellularLocation>
</comment>
<dbReference type="RefSeq" id="WP_209465562.1">
    <property type="nucleotide sequence ID" value="NZ_JAGGLG010000004.1"/>
</dbReference>
<evidence type="ECO:0000256" key="3">
    <source>
        <dbReference type="ARBA" id="ARBA00022989"/>
    </source>
</evidence>
<keyword evidence="5" id="KW-0813">Transport</keyword>
<dbReference type="PIRSF" id="PIRSF006648">
    <property type="entry name" value="DrrB"/>
    <property type="match status" value="1"/>
</dbReference>
<dbReference type="Pfam" id="PF01061">
    <property type="entry name" value="ABC2_membrane"/>
    <property type="match status" value="1"/>
</dbReference>
<feature type="transmembrane region" description="Helical" evidence="5">
    <location>
        <begin position="158"/>
        <end position="177"/>
    </location>
</feature>
<dbReference type="InterPro" id="IPR000412">
    <property type="entry name" value="ABC_2_transport"/>
</dbReference>
<dbReference type="Proteomes" id="UP001519289">
    <property type="component" value="Unassembled WGS sequence"/>
</dbReference>
<dbReference type="EMBL" id="JAGGLG010000004">
    <property type="protein sequence ID" value="MBP2017419.1"/>
    <property type="molecule type" value="Genomic_DNA"/>
</dbReference>
<dbReference type="PANTHER" id="PTHR43229:SF2">
    <property type="entry name" value="NODULATION PROTEIN J"/>
    <property type="match status" value="1"/>
</dbReference>
<feature type="transmembrane region" description="Helical" evidence="5">
    <location>
        <begin position="126"/>
        <end position="151"/>
    </location>
</feature>
<dbReference type="InterPro" id="IPR013525">
    <property type="entry name" value="ABC2_TM"/>
</dbReference>
<feature type="transmembrane region" description="Helical" evidence="5">
    <location>
        <begin position="51"/>
        <end position="73"/>
    </location>
</feature>
<evidence type="ECO:0000313" key="8">
    <source>
        <dbReference type="Proteomes" id="UP001519289"/>
    </source>
</evidence>
<evidence type="ECO:0000256" key="4">
    <source>
        <dbReference type="ARBA" id="ARBA00023136"/>
    </source>
</evidence>
<feature type="domain" description="ABC transmembrane type-2" evidence="6">
    <location>
        <begin position="19"/>
        <end position="238"/>
    </location>
</feature>
<comment type="similarity">
    <text evidence="5">Belongs to the ABC-2 integral membrane protein family.</text>
</comment>
<feature type="transmembrane region" description="Helical" evidence="5">
    <location>
        <begin position="216"/>
        <end position="235"/>
    </location>
</feature>
<dbReference type="PROSITE" id="PS51012">
    <property type="entry name" value="ABC_TM2"/>
    <property type="match status" value="1"/>
</dbReference>
<feature type="transmembrane region" description="Helical" evidence="5">
    <location>
        <begin position="21"/>
        <end position="39"/>
    </location>
</feature>
<feature type="transmembrane region" description="Helical" evidence="5">
    <location>
        <begin position="94"/>
        <end position="120"/>
    </location>
</feature>
<evidence type="ECO:0000313" key="7">
    <source>
        <dbReference type="EMBL" id="MBP2017419.1"/>
    </source>
</evidence>
<keyword evidence="4 5" id="KW-0472">Membrane</keyword>
<reference evidence="7 8" key="1">
    <citation type="submission" date="2021-03" db="EMBL/GenBank/DDBJ databases">
        <title>Genomic Encyclopedia of Type Strains, Phase IV (KMG-IV): sequencing the most valuable type-strain genomes for metagenomic binning, comparative biology and taxonomic classification.</title>
        <authorList>
            <person name="Goeker M."/>
        </authorList>
    </citation>
    <scope>NUCLEOTIDE SEQUENCE [LARGE SCALE GENOMIC DNA]</scope>
    <source>
        <strain evidence="7 8">DSM 27138</strain>
    </source>
</reference>
<accession>A0ABS4JSG1</accession>
<comment type="caution">
    <text evidence="7">The sequence shown here is derived from an EMBL/GenBank/DDBJ whole genome shotgun (WGS) entry which is preliminary data.</text>
</comment>
<evidence type="ECO:0000256" key="5">
    <source>
        <dbReference type="RuleBase" id="RU361157"/>
    </source>
</evidence>
<protein>
    <recommendedName>
        <fullName evidence="5">Transport permease protein</fullName>
    </recommendedName>
</protein>
<name>A0ABS4JSG1_9FIRM</name>
<dbReference type="PRINTS" id="PR00164">
    <property type="entry name" value="ABC2TRNSPORT"/>
</dbReference>
<dbReference type="PANTHER" id="PTHR43229">
    <property type="entry name" value="NODULATION PROTEIN J"/>
    <property type="match status" value="1"/>
</dbReference>
<organism evidence="7 8">
    <name type="scientific">Symbiobacterium terraclitae</name>
    <dbReference type="NCBI Taxonomy" id="557451"/>
    <lineage>
        <taxon>Bacteria</taxon>
        <taxon>Bacillati</taxon>
        <taxon>Bacillota</taxon>
        <taxon>Clostridia</taxon>
        <taxon>Eubacteriales</taxon>
        <taxon>Symbiobacteriaceae</taxon>
        <taxon>Symbiobacterium</taxon>
    </lineage>
</organism>
<keyword evidence="5" id="KW-1003">Cell membrane</keyword>
<sequence length="244" mass="25589">MRAMAFAARNNKELVRDPLTLLFGVGFPLALLLLISTLQKSVPNEAFRIELFAPGMAVFSLSFIALFAGMLIARDRSSSLLMRLFASPLTAADYILGYAAPILPLAVAQSAVCFAVAFLLGLPVNAGVLVALAVLVPVGAMFTGVGLLMGALFSEKQVAPFSSILVNAATLLGGTWFPLDMLGGTLKTISYALPFAHAVDLTRAALAGDVTSALPHLWWVLGYGAVAFAAAVAVFRARMRSGEA</sequence>
<evidence type="ECO:0000256" key="1">
    <source>
        <dbReference type="ARBA" id="ARBA00004141"/>
    </source>
</evidence>
<dbReference type="InterPro" id="IPR047817">
    <property type="entry name" value="ABC2_TM_bact-type"/>
</dbReference>
<evidence type="ECO:0000259" key="6">
    <source>
        <dbReference type="PROSITE" id="PS51012"/>
    </source>
</evidence>